<evidence type="ECO:0000313" key="1">
    <source>
        <dbReference type="EMBL" id="KLJ12498.1"/>
    </source>
</evidence>
<dbReference type="AlphaFoldDB" id="A0A0H1BN09"/>
<sequence length="119" mass="13656">MEDTWLSRKERFVHAWIDKHFHLNKSATSIVESAHWLLKNDLETNLHDLNSAVIRMERTVLRINGGAKQRIEKARLTVGMDLLTPLFRDVARKISPIALNKVKKVQADPSNHHGTPLFA</sequence>
<keyword evidence="2" id="KW-1185">Reference proteome</keyword>
<gene>
    <name evidence="1" type="ORF">EMPG_12471</name>
</gene>
<protein>
    <submittedName>
        <fullName evidence="1">Uncharacterized protein</fullName>
    </submittedName>
</protein>
<name>A0A0H1BN09_9EURO</name>
<evidence type="ECO:0000313" key="2">
    <source>
        <dbReference type="Proteomes" id="UP000053573"/>
    </source>
</evidence>
<dbReference type="Proteomes" id="UP000053573">
    <property type="component" value="Unassembled WGS sequence"/>
</dbReference>
<proteinExistence type="predicted"/>
<dbReference type="EMBL" id="LDEV01000873">
    <property type="protein sequence ID" value="KLJ12498.1"/>
    <property type="molecule type" value="Genomic_DNA"/>
</dbReference>
<organism evidence="1 2">
    <name type="scientific">Blastomyces silverae</name>
    <dbReference type="NCBI Taxonomy" id="2060906"/>
    <lineage>
        <taxon>Eukaryota</taxon>
        <taxon>Fungi</taxon>
        <taxon>Dikarya</taxon>
        <taxon>Ascomycota</taxon>
        <taxon>Pezizomycotina</taxon>
        <taxon>Eurotiomycetes</taxon>
        <taxon>Eurotiomycetidae</taxon>
        <taxon>Onygenales</taxon>
        <taxon>Ajellomycetaceae</taxon>
        <taxon>Blastomyces</taxon>
    </lineage>
</organism>
<reference evidence="2" key="1">
    <citation type="journal article" date="2015" name="PLoS Genet.">
        <title>The dynamic genome and transcriptome of the human fungal pathogen Blastomyces and close relative Emmonsia.</title>
        <authorList>
            <person name="Munoz J.F."/>
            <person name="Gauthier G.M."/>
            <person name="Desjardins C.A."/>
            <person name="Gallo J.E."/>
            <person name="Holder J."/>
            <person name="Sullivan T.D."/>
            <person name="Marty A.J."/>
            <person name="Carmen J.C."/>
            <person name="Chen Z."/>
            <person name="Ding L."/>
            <person name="Gujja S."/>
            <person name="Magrini V."/>
            <person name="Misas E."/>
            <person name="Mitreva M."/>
            <person name="Priest M."/>
            <person name="Saif S."/>
            <person name="Whiston E.A."/>
            <person name="Young S."/>
            <person name="Zeng Q."/>
            <person name="Goldman W.E."/>
            <person name="Mardis E.R."/>
            <person name="Taylor J.W."/>
            <person name="McEwen J.G."/>
            <person name="Clay O.K."/>
            <person name="Klein B.S."/>
            <person name="Cuomo C.A."/>
        </authorList>
    </citation>
    <scope>NUCLEOTIDE SEQUENCE [LARGE SCALE GENOMIC DNA]</scope>
    <source>
        <strain evidence="2">UAMH 139</strain>
    </source>
</reference>
<accession>A0A0H1BN09</accession>
<comment type="caution">
    <text evidence="1">The sequence shown here is derived from an EMBL/GenBank/DDBJ whole genome shotgun (WGS) entry which is preliminary data.</text>
</comment>
<dbReference type="OrthoDB" id="4367135at2759"/>